<dbReference type="SUPFAM" id="SSF51735">
    <property type="entry name" value="NAD(P)-binding Rossmann-fold domains"/>
    <property type="match status" value="1"/>
</dbReference>
<organism evidence="3 4">
    <name type="scientific">Sorlinia euscelidii</name>
    <dbReference type="NCBI Taxonomy" id="3081148"/>
    <lineage>
        <taxon>Bacteria</taxon>
        <taxon>Pseudomonadati</taxon>
        <taxon>Pseudomonadota</taxon>
        <taxon>Alphaproteobacteria</taxon>
        <taxon>Acetobacterales</taxon>
        <taxon>Acetobacteraceae</taxon>
        <taxon>Sorlinia</taxon>
    </lineage>
</organism>
<accession>A0ABU7U3K0</accession>
<gene>
    <name evidence="3" type="ORF">DOFOFD_09635</name>
</gene>
<dbReference type="Pfam" id="PF13561">
    <property type="entry name" value="adh_short_C2"/>
    <property type="match status" value="1"/>
</dbReference>
<evidence type="ECO:0000256" key="2">
    <source>
        <dbReference type="ARBA" id="ARBA00023002"/>
    </source>
</evidence>
<dbReference type="InterPro" id="IPR036291">
    <property type="entry name" value="NAD(P)-bd_dom_sf"/>
</dbReference>
<dbReference type="RefSeq" id="WP_394820117.1">
    <property type="nucleotide sequence ID" value="NZ_JAWJZY010000004.1"/>
</dbReference>
<dbReference type="PROSITE" id="PS00061">
    <property type="entry name" value="ADH_SHORT"/>
    <property type="match status" value="1"/>
</dbReference>
<protein>
    <submittedName>
        <fullName evidence="3">2,3-dihydro-2,3-dihydroxybenzoate dehydrogenase</fullName>
    </submittedName>
</protein>
<dbReference type="InterPro" id="IPR003560">
    <property type="entry name" value="DHB_DH"/>
</dbReference>
<comment type="similarity">
    <text evidence="1">Belongs to the short-chain dehydrogenases/reductases (SDR) family.</text>
</comment>
<dbReference type="InterPro" id="IPR020904">
    <property type="entry name" value="Sc_DH/Rdtase_CS"/>
</dbReference>
<dbReference type="PANTHER" id="PTHR24321:SF13">
    <property type="entry name" value="2,3-DIHYDRO-2,3-DIHYDROXYBENZOATE DEHYDROGENASE"/>
    <property type="match status" value="1"/>
</dbReference>
<dbReference type="InterPro" id="IPR002347">
    <property type="entry name" value="SDR_fam"/>
</dbReference>
<proteinExistence type="inferred from homology"/>
<evidence type="ECO:0000313" key="3">
    <source>
        <dbReference type="EMBL" id="MEE8659268.1"/>
    </source>
</evidence>
<comment type="caution">
    <text evidence="3">The sequence shown here is derived from an EMBL/GenBank/DDBJ whole genome shotgun (WGS) entry which is preliminary data.</text>
</comment>
<name>A0ABU7U3K0_9PROT</name>
<dbReference type="Gene3D" id="3.40.50.720">
    <property type="entry name" value="NAD(P)-binding Rossmann-like Domain"/>
    <property type="match status" value="1"/>
</dbReference>
<dbReference type="Proteomes" id="UP001312908">
    <property type="component" value="Unassembled WGS sequence"/>
</dbReference>
<evidence type="ECO:0000313" key="4">
    <source>
        <dbReference type="Proteomes" id="UP001312908"/>
    </source>
</evidence>
<reference evidence="3 4" key="1">
    <citation type="submission" date="2023-10" db="EMBL/GenBank/DDBJ databases">
        <title>Sorlinia euscelidii gen. nov., sp. nov., an acetic acid bacteria isolated from the gut of Euscelidius variegatus emitter.</title>
        <authorList>
            <person name="Michoud G."/>
            <person name="Marasco R."/>
            <person name="Seferji K."/>
            <person name="Gonella E."/>
            <person name="Garuglieri E."/>
            <person name="Alma A."/>
            <person name="Mapelli F."/>
            <person name="Borin S."/>
            <person name="Daffonchio D."/>
            <person name="Crotti E."/>
        </authorList>
    </citation>
    <scope>NUCLEOTIDE SEQUENCE [LARGE SCALE GENOMIC DNA]</scope>
    <source>
        <strain evidence="3 4">EV16P</strain>
    </source>
</reference>
<dbReference type="PANTHER" id="PTHR24321">
    <property type="entry name" value="DEHYDROGENASES, SHORT CHAIN"/>
    <property type="match status" value="1"/>
</dbReference>
<keyword evidence="4" id="KW-1185">Reference proteome</keyword>
<dbReference type="PRINTS" id="PR01397">
    <property type="entry name" value="DHBDHDRGNASE"/>
</dbReference>
<sequence length="255" mass="26570">MTATPEIPAPKAKIAWVTGAAQGIGKAICARLLSEGVFVIGMDQNPIAVDHVSDSIIFDISDPEATLKAADALLSRYAAPHYIVHAAGIFIEGSGETLSLESWDRLFAVNVTGPFNLIKAALPALHIAQRGAIVLIGSNAAHIPRLGMLGYAASKAALAALGRGLALEMAPHHVRCNIVSPGSTDTEMQRRLWKPGFGAADVVRGAPNAFRLGVPLGKIATVEDIADITMFLLSDRAGHITMQDIVVDGGASLGA</sequence>
<dbReference type="EMBL" id="JAWJZY010000004">
    <property type="protein sequence ID" value="MEE8659268.1"/>
    <property type="molecule type" value="Genomic_DNA"/>
</dbReference>
<evidence type="ECO:0000256" key="1">
    <source>
        <dbReference type="ARBA" id="ARBA00006484"/>
    </source>
</evidence>
<keyword evidence="2" id="KW-0560">Oxidoreductase</keyword>